<evidence type="ECO:0000256" key="2">
    <source>
        <dbReference type="SAM" id="Phobius"/>
    </source>
</evidence>
<dbReference type="Proteomes" id="UP000063063">
    <property type="component" value="Chromosome 34"/>
</dbReference>
<proteinExistence type="predicted"/>
<feature type="region of interest" description="Disordered" evidence="1">
    <location>
        <begin position="52"/>
        <end position="73"/>
    </location>
</feature>
<dbReference type="GeneID" id="22578561"/>
<feature type="compositionally biased region" description="Basic and acidic residues" evidence="1">
    <location>
        <begin position="9"/>
        <end position="20"/>
    </location>
</feature>
<feature type="region of interest" description="Disordered" evidence="1">
    <location>
        <begin position="206"/>
        <end position="305"/>
    </location>
</feature>
<keyword evidence="2" id="KW-0472">Membrane</keyword>
<dbReference type="Pfam" id="PF14605">
    <property type="entry name" value="Nup35_RRM_2"/>
    <property type="match status" value="1"/>
</dbReference>
<dbReference type="RefSeq" id="XP_010702484.1">
    <property type="nucleotide sequence ID" value="XM_010704182.1"/>
</dbReference>
<evidence type="ECO:0008006" key="5">
    <source>
        <dbReference type="Google" id="ProtNLM"/>
    </source>
</evidence>
<feature type="compositionally biased region" description="Polar residues" evidence="1">
    <location>
        <begin position="284"/>
        <end position="305"/>
    </location>
</feature>
<evidence type="ECO:0000313" key="4">
    <source>
        <dbReference type="Proteomes" id="UP000063063"/>
    </source>
</evidence>
<feature type="region of interest" description="Disordered" evidence="1">
    <location>
        <begin position="1"/>
        <end position="33"/>
    </location>
</feature>
<dbReference type="AlphaFoldDB" id="A0A088S0D0"/>
<feature type="compositionally biased region" description="Low complexity" evidence="1">
    <location>
        <begin position="272"/>
        <end position="282"/>
    </location>
</feature>
<accession>A0A088S0D0</accession>
<reference evidence="3 4" key="1">
    <citation type="journal article" date="2015" name="Sci. Rep.">
        <title>The genome of Leishmania panamensis: insights into genomics of the L. (Viannia) subgenus.</title>
        <authorList>
            <person name="Llanes A."/>
            <person name="Restrepo C.M."/>
            <person name="Vecchio G.D."/>
            <person name="Anguizola F.J."/>
            <person name="Lleonart R."/>
        </authorList>
    </citation>
    <scope>NUCLEOTIDE SEQUENCE [LARGE SCALE GENOMIC DNA]</scope>
    <source>
        <strain evidence="3 4">MHOM/PA/94/PSC-1</strain>
    </source>
</reference>
<keyword evidence="2" id="KW-1133">Transmembrane helix</keyword>
<dbReference type="KEGG" id="lpan:LPMP_340570"/>
<sequence length="597" mass="66912">MWKQTVGDWQERRQRRRGEPTLDSPQANLPDSVDATESILRGFLPREFHDHVPEPLCPASDGPETRPQPPRYTPLEQQTLGCFIASTWTVVSGVQADDILDVRDYFDAYVGRTVAHYLSLATTTRSEVYIQFASPLQAAQAVRTSSYSFNVENGTAAEGLRSFSAANGMPERPPRSLELMVGWCRDQVFLEWRERLRRRMLEARPRCQRGAALESASSTAKVPHTSELLSPPSSASPSLESSARGSDVAAATGGNDEDATAHPLLPRHRMRPSSSPSASHPSTAGETSPSRFSATVSARTGDTVSGNLATSAHPLWWDSKDYHQYNRAYHCENNIFPDDLYGSFNGAGRQHATLLSLFFHPCSSSPRARWTRFLYYPLRFVVLLLWTVWNMLAQLLPSSSVVFFKGRQASRRQPEAAPRGVATAVATQPPSPPTAVPQTSRWRLRRSLRAADVVPASASPFEFISFLLYKYIPFAPEPQEVDVALWSWLVLHSPYPQQNLRLLKQSLLVRQQAVSTMTGRLHAGGGLDVAAADTMHWTRFEKVDGIGRERLTGWEAQQPVKRCQELPVLLVWRPAWWFARYSSLSLFMLVVLVYWYS</sequence>
<evidence type="ECO:0000313" key="3">
    <source>
        <dbReference type="EMBL" id="AIO01684.1"/>
    </source>
</evidence>
<feature type="compositionally biased region" description="Low complexity" evidence="1">
    <location>
        <begin position="226"/>
        <end position="243"/>
    </location>
</feature>
<keyword evidence="4" id="KW-1185">Reference proteome</keyword>
<dbReference type="EMBL" id="CP009403">
    <property type="protein sequence ID" value="AIO01684.1"/>
    <property type="molecule type" value="Genomic_DNA"/>
</dbReference>
<name>A0A088S0D0_LEIPA</name>
<dbReference type="VEuPathDB" id="TriTrypDB:LPAL13_340011100"/>
<keyword evidence="2" id="KW-0812">Transmembrane</keyword>
<dbReference type="OrthoDB" id="272112at2759"/>
<evidence type="ECO:0000256" key="1">
    <source>
        <dbReference type="SAM" id="MobiDB-lite"/>
    </source>
</evidence>
<feature type="region of interest" description="Disordered" evidence="1">
    <location>
        <begin position="414"/>
        <end position="438"/>
    </location>
</feature>
<feature type="transmembrane region" description="Helical" evidence="2">
    <location>
        <begin position="575"/>
        <end position="596"/>
    </location>
</feature>
<organism evidence="3 4">
    <name type="scientific">Leishmania panamensis</name>
    <dbReference type="NCBI Taxonomy" id="5679"/>
    <lineage>
        <taxon>Eukaryota</taxon>
        <taxon>Discoba</taxon>
        <taxon>Euglenozoa</taxon>
        <taxon>Kinetoplastea</taxon>
        <taxon>Metakinetoplastina</taxon>
        <taxon>Trypanosomatida</taxon>
        <taxon>Trypanosomatidae</taxon>
        <taxon>Leishmaniinae</taxon>
        <taxon>Leishmania</taxon>
        <taxon>Leishmania guyanensis species complex</taxon>
    </lineage>
</organism>
<protein>
    <recommendedName>
        <fullName evidence="5">RRM domain-containing protein</fullName>
    </recommendedName>
</protein>
<gene>
    <name evidence="3" type="ORF">LPMP_340570</name>
</gene>
<dbReference type="eggNOG" id="ENOG502SDKZ">
    <property type="taxonomic scope" value="Eukaryota"/>
</dbReference>
<dbReference type="VEuPathDB" id="TriTrypDB:LPMP_340570"/>